<keyword evidence="2" id="KW-0378">Hydrolase</keyword>
<keyword evidence="3" id="KW-1185">Reference proteome</keyword>
<proteinExistence type="predicted"/>
<feature type="signal peptide" evidence="1">
    <location>
        <begin position="1"/>
        <end position="25"/>
    </location>
</feature>
<feature type="chain" id="PRO_5045726744" evidence="1">
    <location>
        <begin position="26"/>
        <end position="299"/>
    </location>
</feature>
<dbReference type="PROSITE" id="PS00141">
    <property type="entry name" value="ASP_PROTEASE"/>
    <property type="match status" value="1"/>
</dbReference>
<comment type="caution">
    <text evidence="2">The sequence shown here is derived from an EMBL/GenBank/DDBJ whole genome shotgun (WGS) entry which is preliminary data.</text>
</comment>
<dbReference type="GO" id="GO:0008233">
    <property type="term" value="F:peptidase activity"/>
    <property type="evidence" value="ECO:0007669"/>
    <property type="project" value="UniProtKB-KW"/>
</dbReference>
<name>A0ABU7LWR3_9PROT</name>
<dbReference type="Proteomes" id="UP001310692">
    <property type="component" value="Unassembled WGS sequence"/>
</dbReference>
<keyword evidence="1" id="KW-0732">Signal</keyword>
<keyword evidence="2" id="KW-0645">Protease</keyword>
<organism evidence="2 3">
    <name type="scientific">Hyphobacterium marinum</name>
    <dbReference type="NCBI Taxonomy" id="3116574"/>
    <lineage>
        <taxon>Bacteria</taxon>
        <taxon>Pseudomonadati</taxon>
        <taxon>Pseudomonadota</taxon>
        <taxon>Alphaproteobacteria</taxon>
        <taxon>Maricaulales</taxon>
        <taxon>Maricaulaceae</taxon>
        <taxon>Hyphobacterium</taxon>
    </lineage>
</organism>
<gene>
    <name evidence="2" type="ORF">V0U35_04850</name>
</gene>
<dbReference type="SUPFAM" id="SSF50630">
    <property type="entry name" value="Acid proteases"/>
    <property type="match status" value="2"/>
</dbReference>
<dbReference type="InterPro" id="IPR034122">
    <property type="entry name" value="Retropepsin-like_bacterial"/>
</dbReference>
<dbReference type="Pfam" id="PF13650">
    <property type="entry name" value="Asp_protease_2"/>
    <property type="match status" value="1"/>
</dbReference>
<reference evidence="2 3" key="1">
    <citation type="submission" date="2024-01" db="EMBL/GenBank/DDBJ databases">
        <title>Hyphobacterium bacterium isolated from marine sediment.</title>
        <authorList>
            <person name="Zhao S."/>
        </authorList>
    </citation>
    <scope>NUCLEOTIDE SEQUENCE [LARGE SCALE GENOMIC DNA]</scope>
    <source>
        <strain evidence="2 3">Y60-23</strain>
    </source>
</reference>
<dbReference type="RefSeq" id="WP_330195530.1">
    <property type="nucleotide sequence ID" value="NZ_JAZDRO010000001.1"/>
</dbReference>
<dbReference type="InterPro" id="IPR021109">
    <property type="entry name" value="Peptidase_aspartic_dom_sf"/>
</dbReference>
<evidence type="ECO:0000256" key="1">
    <source>
        <dbReference type="SAM" id="SignalP"/>
    </source>
</evidence>
<dbReference type="Gene3D" id="2.40.70.10">
    <property type="entry name" value="Acid Proteases"/>
    <property type="match status" value="2"/>
</dbReference>
<dbReference type="InterPro" id="IPR001969">
    <property type="entry name" value="Aspartic_peptidase_AS"/>
</dbReference>
<accession>A0ABU7LWR3</accession>
<dbReference type="EMBL" id="JAZDRO010000001">
    <property type="protein sequence ID" value="MEE2566001.1"/>
    <property type="molecule type" value="Genomic_DNA"/>
</dbReference>
<dbReference type="GO" id="GO:0006508">
    <property type="term" value="P:proteolysis"/>
    <property type="evidence" value="ECO:0007669"/>
    <property type="project" value="UniProtKB-KW"/>
</dbReference>
<evidence type="ECO:0000313" key="2">
    <source>
        <dbReference type="EMBL" id="MEE2566001.1"/>
    </source>
</evidence>
<protein>
    <submittedName>
        <fullName evidence="2">Aspartyl protease family protein</fullName>
    </submittedName>
</protein>
<sequence>MPRWIWNSAASLAMLTALAAPPALAEGERLVMDRAPSGHFLVPVTINDTGPYTFIFDTGASHTAIAQPIAEALGFVSQWERTGDVQSLTTRFEAERFPLRRFEFAPTGPLGLDAVVVPTDPDEPRPVAGLLGADAITSLRYAVDFSTGTLTYDADAAAHADGRVNPIGLLLAEARLLRGISHINVIIDSGSARSIVNPEMARNVRQRSNLIRYNINGVDDDIDMEAAPVAIRRFQIGGLCLDSVIALQADLDVFHALGWNTEPAIVLGMDVLQHASVTVDREAGIVQIDAAGDGIACSR</sequence>
<evidence type="ECO:0000313" key="3">
    <source>
        <dbReference type="Proteomes" id="UP001310692"/>
    </source>
</evidence>
<dbReference type="CDD" id="cd05483">
    <property type="entry name" value="retropepsin_like_bacteria"/>
    <property type="match status" value="1"/>
</dbReference>